<dbReference type="PANTHER" id="PTHR30349">
    <property type="entry name" value="PHAGE INTEGRASE-RELATED"/>
    <property type="match status" value="1"/>
</dbReference>
<dbReference type="PANTHER" id="PTHR30349:SF91">
    <property type="entry name" value="INTA PROTEIN"/>
    <property type="match status" value="1"/>
</dbReference>
<dbReference type="InterPro" id="IPR044068">
    <property type="entry name" value="CB"/>
</dbReference>
<protein>
    <submittedName>
        <fullName evidence="7">Site-specific integrase</fullName>
    </submittedName>
</protein>
<dbReference type="PROSITE" id="PS51900">
    <property type="entry name" value="CB"/>
    <property type="match status" value="1"/>
</dbReference>
<comment type="caution">
    <text evidence="7">The sequence shown here is derived from an EMBL/GenBank/DDBJ whole genome shotgun (WGS) entry which is preliminary data.</text>
</comment>
<reference evidence="7" key="1">
    <citation type="journal article" date="2020" name="mSystems">
        <title>Genome- and Community-Level Interaction Insights into Carbon Utilization and Element Cycling Functions of Hydrothermarchaeota in Hydrothermal Sediment.</title>
        <authorList>
            <person name="Zhou Z."/>
            <person name="Liu Y."/>
            <person name="Xu W."/>
            <person name="Pan J."/>
            <person name="Luo Z.H."/>
            <person name="Li M."/>
        </authorList>
    </citation>
    <scope>NUCLEOTIDE SEQUENCE [LARGE SCALE GENOMIC DNA]</scope>
    <source>
        <strain evidence="7">SpSt-192</strain>
    </source>
</reference>
<evidence type="ECO:0000256" key="3">
    <source>
        <dbReference type="ARBA" id="ARBA00023172"/>
    </source>
</evidence>
<proteinExistence type="predicted"/>
<dbReference type="AlphaFoldDB" id="A0A7C3AMN1"/>
<dbReference type="EMBL" id="DSID01000402">
    <property type="protein sequence ID" value="HEX70619.1"/>
    <property type="molecule type" value="Genomic_DNA"/>
</dbReference>
<gene>
    <name evidence="7" type="ORF">ENP13_05180</name>
</gene>
<dbReference type="GO" id="GO:0003677">
    <property type="term" value="F:DNA binding"/>
    <property type="evidence" value="ECO:0007669"/>
    <property type="project" value="UniProtKB-UniRule"/>
</dbReference>
<evidence type="ECO:0000313" key="7">
    <source>
        <dbReference type="EMBL" id="HEX70619.1"/>
    </source>
</evidence>
<name>A0A7C3AMN1_9BACT</name>
<evidence type="ECO:0000256" key="1">
    <source>
        <dbReference type="ARBA" id="ARBA00022908"/>
    </source>
</evidence>
<dbReference type="Pfam" id="PF00589">
    <property type="entry name" value="Phage_integrase"/>
    <property type="match status" value="1"/>
</dbReference>
<dbReference type="InterPro" id="IPR013762">
    <property type="entry name" value="Integrase-like_cat_sf"/>
</dbReference>
<organism evidence="7">
    <name type="scientific">Thermorudis sp</name>
    <dbReference type="NCBI Taxonomy" id="1969470"/>
    <lineage>
        <taxon>Bacteria</taxon>
        <taxon>Pseudomonadati</taxon>
        <taxon>Thermomicrobiota</taxon>
        <taxon>Thermomicrobia</taxon>
        <taxon>Thermomicrobia incertae sedis</taxon>
        <taxon>Thermorudis</taxon>
    </lineage>
</organism>
<dbReference type="SUPFAM" id="SSF56349">
    <property type="entry name" value="DNA breaking-rejoining enzymes"/>
    <property type="match status" value="1"/>
</dbReference>
<feature type="domain" description="Core-binding (CB)" evidence="6">
    <location>
        <begin position="67"/>
        <end position="149"/>
    </location>
</feature>
<keyword evidence="3" id="KW-0233">DNA recombination</keyword>
<evidence type="ECO:0000256" key="2">
    <source>
        <dbReference type="ARBA" id="ARBA00023125"/>
    </source>
</evidence>
<dbReference type="InterPro" id="IPR002104">
    <property type="entry name" value="Integrase_catalytic"/>
</dbReference>
<evidence type="ECO:0000256" key="4">
    <source>
        <dbReference type="PROSITE-ProRule" id="PRU01248"/>
    </source>
</evidence>
<evidence type="ECO:0000259" key="5">
    <source>
        <dbReference type="PROSITE" id="PS51898"/>
    </source>
</evidence>
<dbReference type="CDD" id="cd01189">
    <property type="entry name" value="INT_ICEBs1_C_like"/>
    <property type="match status" value="1"/>
</dbReference>
<dbReference type="Gene3D" id="1.10.443.10">
    <property type="entry name" value="Intergrase catalytic core"/>
    <property type="match status" value="1"/>
</dbReference>
<feature type="domain" description="Tyr recombinase" evidence="5">
    <location>
        <begin position="170"/>
        <end position="369"/>
    </location>
</feature>
<dbReference type="Pfam" id="PF14659">
    <property type="entry name" value="Phage_int_SAM_3"/>
    <property type="match status" value="1"/>
</dbReference>
<dbReference type="GO" id="GO:0015074">
    <property type="term" value="P:DNA integration"/>
    <property type="evidence" value="ECO:0007669"/>
    <property type="project" value="UniProtKB-KW"/>
</dbReference>
<dbReference type="InterPro" id="IPR011010">
    <property type="entry name" value="DNA_brk_join_enz"/>
</dbReference>
<dbReference type="InterPro" id="IPR004107">
    <property type="entry name" value="Integrase_SAM-like_N"/>
</dbReference>
<accession>A0A7C3AMN1</accession>
<keyword evidence="1" id="KW-0229">DNA integration</keyword>
<dbReference type="InterPro" id="IPR050090">
    <property type="entry name" value="Tyrosine_recombinase_XerCD"/>
</dbReference>
<dbReference type="PROSITE" id="PS51898">
    <property type="entry name" value="TYR_RECOMBINASE"/>
    <property type="match status" value="1"/>
</dbReference>
<dbReference type="InterPro" id="IPR010998">
    <property type="entry name" value="Integrase_recombinase_N"/>
</dbReference>
<sequence length="393" mass="44538">MARRGRGEGTIYRRADGRWEAKVDLGLVNGKRVRKSIYGRTRREVQEKLARAQADLRRGLPLVDERTTVSEFLSEWLDAVRHRLRPKTFRSYEQIVRVHLVPFLGAIPLAKLQPHHVQQLVASRLDLGLSPRTADYCRVVLRAALNDAVRWGIIARNVAQLADPPRQERPAIEPWDIDEARRFLSVARHDRLGALFSVALALGLRQGEALGLTWDSIDLDRGTLAVTAQLQWISGEPTLVPPKSSASRRVLILPQILREALRIHRRRQIEERLAAGSLWQGNRWNLVFTTAIGTPLDPRNVRRVFRRLCQQAGVRPIRFHDLRHTCATLLLAQEVPPRVVQELLGHSQITLTLDTYTSVLPRHLGDAARRIDALLGDDHSDDQRGRTLADTSG</sequence>
<keyword evidence="2 4" id="KW-0238">DNA-binding</keyword>
<dbReference type="GO" id="GO:0006310">
    <property type="term" value="P:DNA recombination"/>
    <property type="evidence" value="ECO:0007669"/>
    <property type="project" value="UniProtKB-KW"/>
</dbReference>
<dbReference type="Gene3D" id="1.10.150.130">
    <property type="match status" value="1"/>
</dbReference>
<evidence type="ECO:0000259" key="6">
    <source>
        <dbReference type="PROSITE" id="PS51900"/>
    </source>
</evidence>